<feature type="transmembrane region" description="Helical" evidence="2">
    <location>
        <begin position="255"/>
        <end position="279"/>
    </location>
</feature>
<dbReference type="PANTHER" id="PTHR40076">
    <property type="entry name" value="MEMBRANE PROTEIN-RELATED"/>
    <property type="match status" value="1"/>
</dbReference>
<feature type="transmembrane region" description="Helical" evidence="2">
    <location>
        <begin position="111"/>
        <end position="130"/>
    </location>
</feature>
<keyword evidence="2" id="KW-0812">Transmembrane</keyword>
<feature type="region of interest" description="Disordered" evidence="1">
    <location>
        <begin position="1"/>
        <end position="76"/>
    </location>
</feature>
<evidence type="ECO:0000256" key="2">
    <source>
        <dbReference type="SAM" id="Phobius"/>
    </source>
</evidence>
<evidence type="ECO:0000313" key="4">
    <source>
        <dbReference type="Proteomes" id="UP000655868"/>
    </source>
</evidence>
<protein>
    <recommendedName>
        <fullName evidence="5">Proline rich protein</fullName>
    </recommendedName>
</protein>
<dbReference type="AlphaFoldDB" id="A0A934NLH5"/>
<feature type="transmembrane region" description="Helical" evidence="2">
    <location>
        <begin position="193"/>
        <end position="225"/>
    </location>
</feature>
<keyword evidence="2" id="KW-1133">Transmembrane helix</keyword>
<evidence type="ECO:0000313" key="3">
    <source>
        <dbReference type="EMBL" id="MBJ8337390.1"/>
    </source>
</evidence>
<dbReference type="Proteomes" id="UP000655868">
    <property type="component" value="Unassembled WGS sequence"/>
</dbReference>
<evidence type="ECO:0008006" key="5">
    <source>
        <dbReference type="Google" id="ProtNLM"/>
    </source>
</evidence>
<keyword evidence="4" id="KW-1185">Reference proteome</keyword>
<feature type="compositionally biased region" description="Low complexity" evidence="1">
    <location>
        <begin position="64"/>
        <end position="76"/>
    </location>
</feature>
<comment type="caution">
    <text evidence="3">The sequence shown here is derived from an EMBL/GenBank/DDBJ whole genome shotgun (WGS) entry which is preliminary data.</text>
</comment>
<gene>
    <name evidence="3" type="ORF">JGU71_00695</name>
</gene>
<accession>A0A934NLH5</accession>
<sequence length="304" mass="31309">MTDYPPPPQGGPGEGPDTTKRFPPGSDPAGNYPPPQSGGYPPPPSGGYPPPPGGFGPPPGGGYQQPQGGYGQPNYAADPYPAGGAGYGGGVPQLNIGEALTYGWNKFKANAGVWIGISVIAFLISIVIQLPTGGLAGFGIGPETSVALSLFGSLLSWIVGMILQAAFINGALREVDGNKPAIGDFFQFRNLGAVLIAAILVGIVTTIGFILLVIPGIIATFLLWYTLQFVIDRNQEPVAAMKSSFELTSKNVGPLLLLALALVAINFVGALLCGLGLLVTMPVTLIASTYAYRFLTQGPISPAV</sequence>
<proteinExistence type="predicted"/>
<name>A0A934NLH5_9NOCA</name>
<dbReference type="InterPro" id="IPR010380">
    <property type="entry name" value="DUF975"/>
</dbReference>
<dbReference type="RefSeq" id="WP_199701026.1">
    <property type="nucleotide sequence ID" value="NZ_JAEMNV010000001.1"/>
</dbReference>
<organism evidence="3 4">
    <name type="scientific">Antrihabitans stalagmiti</name>
    <dbReference type="NCBI Taxonomy" id="2799499"/>
    <lineage>
        <taxon>Bacteria</taxon>
        <taxon>Bacillati</taxon>
        <taxon>Actinomycetota</taxon>
        <taxon>Actinomycetes</taxon>
        <taxon>Mycobacteriales</taxon>
        <taxon>Nocardiaceae</taxon>
        <taxon>Antrihabitans</taxon>
    </lineage>
</organism>
<dbReference type="PANTHER" id="PTHR40076:SF1">
    <property type="entry name" value="MEMBRANE PROTEIN"/>
    <property type="match status" value="1"/>
</dbReference>
<dbReference type="EMBL" id="JAEMNV010000001">
    <property type="protein sequence ID" value="MBJ8337390.1"/>
    <property type="molecule type" value="Genomic_DNA"/>
</dbReference>
<reference evidence="3" key="1">
    <citation type="submission" date="2020-12" db="EMBL/GenBank/DDBJ databases">
        <title>Antrihabitans popcorni sp. nov. and Antrihabitans auranticaus sp. nov., isolated from a larva cave.</title>
        <authorList>
            <person name="Lee S.D."/>
            <person name="Kim I.S."/>
        </authorList>
    </citation>
    <scope>NUCLEOTIDE SEQUENCE</scope>
    <source>
        <strain evidence="3">YC3-6</strain>
    </source>
</reference>
<feature type="transmembrane region" description="Helical" evidence="2">
    <location>
        <begin position="150"/>
        <end position="172"/>
    </location>
</feature>
<evidence type="ECO:0000256" key="1">
    <source>
        <dbReference type="SAM" id="MobiDB-lite"/>
    </source>
</evidence>
<feature type="compositionally biased region" description="Pro residues" evidence="1">
    <location>
        <begin position="31"/>
        <end position="60"/>
    </location>
</feature>
<feature type="compositionally biased region" description="Pro residues" evidence="1">
    <location>
        <begin position="1"/>
        <end position="10"/>
    </location>
</feature>
<keyword evidence="2" id="KW-0472">Membrane</keyword>